<protein>
    <submittedName>
        <fullName evidence="1">DUF2400 family protein</fullName>
    </submittedName>
</protein>
<reference evidence="1 2" key="1">
    <citation type="journal article" date="2017" name="Genome Biol. Evol.">
        <title>Comparative Genomic Analysis Identifies a Campylobacter Clade Deficient in Selenium Metabolism.</title>
        <authorList>
            <person name="Miller W.G."/>
            <person name="Yee E."/>
            <person name="Lopes B.S."/>
            <person name="Chapman M.H."/>
            <person name="Huynh S."/>
            <person name="Bono J.L."/>
            <person name="Parker C.T."/>
            <person name="Strachan N.J.C."/>
            <person name="Forbes K.J."/>
        </authorList>
    </citation>
    <scope>NUCLEOTIDE SEQUENCE [LARGE SCALE GENOMIC DNA]</scope>
    <source>
        <strain evidence="1 2">RM9261</strain>
    </source>
</reference>
<sequence>MDFSRAMELFSKDRLASYEFDIKQHRKNLNLIGSIAHKLGFIEIVLRNQLDRLMCLKVGDDWISKDYSQMVDSKLSHSQNISRLSLGNIIFIIHKQKLLSKIMNLKDMDFVKYDKYNRNFYRKNGIKHKFSNKDKVKISLDLLKTLRNRSFHWENILKIRSNNGHISPRITTEIHNVWIGLHPDNINIFLDDLLGEFGSDLLKYVNER</sequence>
<dbReference type="GeneID" id="93112602"/>
<keyword evidence="2" id="KW-1185">Reference proteome</keyword>
<gene>
    <name evidence="1" type="ORF">CVIC9261_00790</name>
</gene>
<organism evidence="1 2">
    <name type="scientific">Campylobacter vicugnae</name>
    <dbReference type="NCBI Taxonomy" id="1660076"/>
    <lineage>
        <taxon>Bacteria</taxon>
        <taxon>Pseudomonadati</taxon>
        <taxon>Campylobacterota</taxon>
        <taxon>Epsilonproteobacteria</taxon>
        <taxon>Campylobacterales</taxon>
        <taxon>Campylobacteraceae</taxon>
        <taxon>Campylobacter</taxon>
    </lineage>
</organism>
<dbReference type="EMBL" id="CP144916">
    <property type="protein sequence ID" value="WWC41904.1"/>
    <property type="molecule type" value="Genomic_DNA"/>
</dbReference>
<evidence type="ECO:0000313" key="2">
    <source>
        <dbReference type="Proteomes" id="UP001318120"/>
    </source>
</evidence>
<dbReference type="RefSeq" id="WP_086257180.1">
    <property type="nucleotide sequence ID" value="NZ_CP144916.1"/>
</dbReference>
<evidence type="ECO:0000313" key="1">
    <source>
        <dbReference type="EMBL" id="WWC41904.1"/>
    </source>
</evidence>
<proteinExistence type="predicted"/>
<dbReference type="Proteomes" id="UP001318120">
    <property type="component" value="Chromosome"/>
</dbReference>
<name>A0ABZ2E877_9BACT</name>
<accession>A0ABZ2E877</accession>